<dbReference type="SUPFAM" id="SSF54593">
    <property type="entry name" value="Glyoxalase/Bleomycin resistance protein/Dihydroxybiphenyl dioxygenase"/>
    <property type="match status" value="1"/>
</dbReference>
<keyword evidence="3" id="KW-1185">Reference proteome</keyword>
<accession>A0A7K1U6F1</accession>
<protein>
    <submittedName>
        <fullName evidence="2">VOC family protein</fullName>
    </submittedName>
</protein>
<evidence type="ECO:0000259" key="1">
    <source>
        <dbReference type="PROSITE" id="PS51819"/>
    </source>
</evidence>
<dbReference type="AlphaFoldDB" id="A0A7K1U6F1"/>
<evidence type="ECO:0000313" key="3">
    <source>
        <dbReference type="Proteomes" id="UP000461730"/>
    </source>
</evidence>
<dbReference type="CDD" id="cd06587">
    <property type="entry name" value="VOC"/>
    <property type="match status" value="1"/>
</dbReference>
<dbReference type="InterPro" id="IPR037523">
    <property type="entry name" value="VOC_core"/>
</dbReference>
<dbReference type="PANTHER" id="PTHR36113:SF3">
    <property type="entry name" value="SLL5075 PROTEIN"/>
    <property type="match status" value="1"/>
</dbReference>
<organism evidence="2 3">
    <name type="scientific">Chitinophaga tropicalis</name>
    <dbReference type="NCBI Taxonomy" id="2683588"/>
    <lineage>
        <taxon>Bacteria</taxon>
        <taxon>Pseudomonadati</taxon>
        <taxon>Bacteroidota</taxon>
        <taxon>Chitinophagia</taxon>
        <taxon>Chitinophagales</taxon>
        <taxon>Chitinophagaceae</taxon>
        <taxon>Chitinophaga</taxon>
    </lineage>
</organism>
<dbReference type="PANTHER" id="PTHR36113">
    <property type="entry name" value="LYASE, PUTATIVE-RELATED-RELATED"/>
    <property type="match status" value="1"/>
</dbReference>
<dbReference type="EMBL" id="WRXN01000006">
    <property type="protein sequence ID" value="MVT09919.1"/>
    <property type="molecule type" value="Genomic_DNA"/>
</dbReference>
<sequence>MTINHLNLIVTDVTRNVNFFETYFNFKCEAVKGDNVLAVLKNTGDFTLVLMKGEEASYPKDFHIGFMVDSEEEVEAIHKKLLDGQINITRAPGKIRNSFGFYFYFDNLFIEVGHYLN</sequence>
<dbReference type="Pfam" id="PF00903">
    <property type="entry name" value="Glyoxalase"/>
    <property type="match status" value="1"/>
</dbReference>
<dbReference type="Proteomes" id="UP000461730">
    <property type="component" value="Unassembled WGS sequence"/>
</dbReference>
<dbReference type="InterPro" id="IPR051332">
    <property type="entry name" value="Fosfomycin_Res_Enzymes"/>
</dbReference>
<feature type="domain" description="VOC" evidence="1">
    <location>
        <begin position="2"/>
        <end position="117"/>
    </location>
</feature>
<dbReference type="InterPro" id="IPR029068">
    <property type="entry name" value="Glyas_Bleomycin-R_OHBP_Dase"/>
</dbReference>
<dbReference type="Gene3D" id="3.10.180.10">
    <property type="entry name" value="2,3-Dihydroxybiphenyl 1,2-Dioxygenase, domain 1"/>
    <property type="match status" value="1"/>
</dbReference>
<name>A0A7K1U6F1_9BACT</name>
<comment type="caution">
    <text evidence="2">The sequence shown here is derived from an EMBL/GenBank/DDBJ whole genome shotgun (WGS) entry which is preliminary data.</text>
</comment>
<dbReference type="RefSeq" id="WP_157307354.1">
    <property type="nucleotide sequence ID" value="NZ_WRXN01000006.1"/>
</dbReference>
<gene>
    <name evidence="2" type="ORF">GO493_16730</name>
</gene>
<reference evidence="2 3" key="1">
    <citation type="submission" date="2019-12" db="EMBL/GenBank/DDBJ databases">
        <title>Chitinophaga sp. strain ysch24 (GDMCC 1.1355), whole genome shotgun sequence.</title>
        <authorList>
            <person name="Zhang X."/>
        </authorList>
    </citation>
    <scope>NUCLEOTIDE SEQUENCE [LARGE SCALE GENOMIC DNA]</scope>
    <source>
        <strain evidence="3">ysch24</strain>
    </source>
</reference>
<proteinExistence type="predicted"/>
<dbReference type="InterPro" id="IPR004360">
    <property type="entry name" value="Glyas_Fos-R_dOase_dom"/>
</dbReference>
<dbReference type="PROSITE" id="PS51819">
    <property type="entry name" value="VOC"/>
    <property type="match status" value="1"/>
</dbReference>
<evidence type="ECO:0000313" key="2">
    <source>
        <dbReference type="EMBL" id="MVT09919.1"/>
    </source>
</evidence>